<dbReference type="AlphaFoldDB" id="A0A7W5YGE6"/>
<accession>A0A7W5YGE6</accession>
<sequence>MKIVLSYGLGADSTAILLRWLTEPETRGFSLDDLIVITAQTGDEHVDTAILVEQHIYPLLAEHRIRTVQVARGGRYERDGIVVLDDTREPILCLTSGGPYTLADEMEQNATVPQSGNRAHSIKFKGWVIDQWIAANLGTDEPFVHVMGYEADELDRIQGDSDKGLPNRLPTYPLLSWSWDRDACEAFILSVLGVRWAKSCCVRCPFGYAQGSRDRTVLRLQRNPHQAVGALVMEYLAVAVNPRQGLLAGKQLYHLLASTPGSQDLLAMFEDRLDELPWAIYEVRRAFSAKRGDAMARGTTRRSLRRLVTGTRAEMVAEIARAAHLLGRRLDSDGRHYRVWARERNLLFPCVEQALVAAPALAHDKTHPTFDKAWQAGLLGPRQLALAL</sequence>
<dbReference type="EMBL" id="JACIBV010000003">
    <property type="protein sequence ID" value="MBB3734063.1"/>
    <property type="molecule type" value="Genomic_DNA"/>
</dbReference>
<comment type="caution">
    <text evidence="1">The sequence shown here is derived from an EMBL/GenBank/DDBJ whole genome shotgun (WGS) entry which is preliminary data.</text>
</comment>
<evidence type="ECO:0000313" key="2">
    <source>
        <dbReference type="Proteomes" id="UP000579945"/>
    </source>
</evidence>
<protein>
    <submittedName>
        <fullName evidence="1">Uncharacterized protein</fullName>
    </submittedName>
</protein>
<gene>
    <name evidence="1" type="ORF">FHR33_010016</name>
</gene>
<organism evidence="1 2">
    <name type="scientific">Nonomuraea dietziae</name>
    <dbReference type="NCBI Taxonomy" id="65515"/>
    <lineage>
        <taxon>Bacteria</taxon>
        <taxon>Bacillati</taxon>
        <taxon>Actinomycetota</taxon>
        <taxon>Actinomycetes</taxon>
        <taxon>Streptosporangiales</taxon>
        <taxon>Streptosporangiaceae</taxon>
        <taxon>Nonomuraea</taxon>
    </lineage>
</organism>
<reference evidence="1 2" key="1">
    <citation type="submission" date="2020-08" db="EMBL/GenBank/DDBJ databases">
        <title>Sequencing the genomes of 1000 actinobacteria strains.</title>
        <authorList>
            <person name="Klenk H.-P."/>
        </authorList>
    </citation>
    <scope>NUCLEOTIDE SEQUENCE [LARGE SCALE GENOMIC DNA]</scope>
    <source>
        <strain evidence="1 2">DSM 44320</strain>
    </source>
</reference>
<keyword evidence="2" id="KW-1185">Reference proteome</keyword>
<dbReference type="Proteomes" id="UP000579945">
    <property type="component" value="Unassembled WGS sequence"/>
</dbReference>
<dbReference type="GeneID" id="95395951"/>
<name>A0A7W5YGE6_9ACTN</name>
<dbReference type="RefSeq" id="WP_183663079.1">
    <property type="nucleotide sequence ID" value="NZ_BAAAXX010000004.1"/>
</dbReference>
<evidence type="ECO:0000313" key="1">
    <source>
        <dbReference type="EMBL" id="MBB3734063.1"/>
    </source>
</evidence>
<proteinExistence type="predicted"/>